<comment type="caution">
    <text evidence="2">The sequence shown here is derived from an EMBL/GenBank/DDBJ whole genome shotgun (WGS) entry which is preliminary data.</text>
</comment>
<sequence>MHSTTHTDTVPVSVLQKRSLERGSYSDSAVNLDAKAAFTAQPVELITRVLGLLDAKSVSLVSQTCRLLFSIATQDLLWKNLCKQRWADKKHAPLKLHPFVDYTHLLTKLDWQEKVDILERRFDNASQPSLLQPGPPSMDEDEDMVLAERVLQSTLVGVADVALFEPKLCGKWQASYIAAELDQHRTRITMNELNAYVWSYQESWGYFGTGDDLGHSLKVRFFPNGMRANAIEDGTARRPRPMPYSFTASGAIQVGQYPTHSKPRRVANWGWEFSNSYVTYKSL</sequence>
<dbReference type="PANTHER" id="PTHR48218:SF3">
    <property type="entry name" value="OS07G0170800 PROTEIN"/>
    <property type="match status" value="1"/>
</dbReference>
<evidence type="ECO:0000313" key="3">
    <source>
        <dbReference type="Proteomes" id="UP000320333"/>
    </source>
</evidence>
<dbReference type="InterPro" id="IPR001810">
    <property type="entry name" value="F-box_dom"/>
</dbReference>
<proteinExistence type="predicted"/>
<keyword evidence="3" id="KW-1185">Reference proteome</keyword>
<dbReference type="PROSITE" id="PS50181">
    <property type="entry name" value="FBOX"/>
    <property type="match status" value="1"/>
</dbReference>
<name>A0A507F5C1_9FUNG</name>
<dbReference type="Pfam" id="PF12937">
    <property type="entry name" value="F-box-like"/>
    <property type="match status" value="1"/>
</dbReference>
<feature type="domain" description="F-box" evidence="1">
    <location>
        <begin position="35"/>
        <end position="81"/>
    </location>
</feature>
<accession>A0A507F5C1</accession>
<dbReference type="SUPFAM" id="SSF81383">
    <property type="entry name" value="F-box domain"/>
    <property type="match status" value="1"/>
</dbReference>
<dbReference type="InterPro" id="IPR036047">
    <property type="entry name" value="F-box-like_dom_sf"/>
</dbReference>
<protein>
    <recommendedName>
        <fullName evidence="1">F-box domain-containing protein</fullName>
    </recommendedName>
</protein>
<dbReference type="Proteomes" id="UP000320333">
    <property type="component" value="Unassembled WGS sequence"/>
</dbReference>
<evidence type="ECO:0000259" key="1">
    <source>
        <dbReference type="PROSITE" id="PS50181"/>
    </source>
</evidence>
<dbReference type="OrthoDB" id="3219396at2759"/>
<gene>
    <name evidence="2" type="ORF">CcCBS67573_g06222</name>
</gene>
<dbReference type="EMBL" id="QEAP01000255">
    <property type="protein sequence ID" value="TPX71324.1"/>
    <property type="molecule type" value="Genomic_DNA"/>
</dbReference>
<dbReference type="Gene3D" id="1.20.1280.50">
    <property type="match status" value="1"/>
</dbReference>
<evidence type="ECO:0000313" key="2">
    <source>
        <dbReference type="EMBL" id="TPX71324.1"/>
    </source>
</evidence>
<dbReference type="AlphaFoldDB" id="A0A507F5C1"/>
<reference evidence="2 3" key="1">
    <citation type="journal article" date="2019" name="Sci. Rep.">
        <title>Comparative genomics of chytrid fungi reveal insights into the obligate biotrophic and pathogenic lifestyle of Synchytrium endobioticum.</title>
        <authorList>
            <person name="van de Vossenberg B.T.L.H."/>
            <person name="Warris S."/>
            <person name="Nguyen H.D.T."/>
            <person name="van Gent-Pelzer M.P.E."/>
            <person name="Joly D.L."/>
            <person name="van de Geest H.C."/>
            <person name="Bonants P.J.M."/>
            <person name="Smith D.S."/>
            <person name="Levesque C.A."/>
            <person name="van der Lee T.A.J."/>
        </authorList>
    </citation>
    <scope>NUCLEOTIDE SEQUENCE [LARGE SCALE GENOMIC DNA]</scope>
    <source>
        <strain evidence="2 3">CBS 675.73</strain>
    </source>
</reference>
<organism evidence="2 3">
    <name type="scientific">Chytriomyces confervae</name>
    <dbReference type="NCBI Taxonomy" id="246404"/>
    <lineage>
        <taxon>Eukaryota</taxon>
        <taxon>Fungi</taxon>
        <taxon>Fungi incertae sedis</taxon>
        <taxon>Chytridiomycota</taxon>
        <taxon>Chytridiomycota incertae sedis</taxon>
        <taxon>Chytridiomycetes</taxon>
        <taxon>Chytridiales</taxon>
        <taxon>Chytriomycetaceae</taxon>
        <taxon>Chytriomyces</taxon>
    </lineage>
</organism>
<dbReference type="PANTHER" id="PTHR48218">
    <property type="entry name" value="F-BOX DOMAIN CONTAINING PROTEIN"/>
    <property type="match status" value="1"/>
</dbReference>